<accession>A0A9N9RNB4</accession>
<comment type="function">
    <text evidence="8">Component of the Mediator complex, a coactivator involved in the regulated transcription of nearly all RNA polymerase II-dependent genes. Mediator functions as a bridge to convey information from gene-specific regulatory proteins to the basal RNA polymerase II transcription machinery. Mediator is recruited to promoters by direct interactions with regulatory proteins and serves as a scaffold for the assembly of a functional preinitiation complex with RNA polymerase II and the general transcription factors.</text>
</comment>
<dbReference type="Proteomes" id="UP001153620">
    <property type="component" value="Chromosome 1"/>
</dbReference>
<dbReference type="OrthoDB" id="10067025at2759"/>
<evidence type="ECO:0000256" key="2">
    <source>
        <dbReference type="ARBA" id="ARBA00010606"/>
    </source>
</evidence>
<dbReference type="InterPro" id="IPR021019">
    <property type="entry name" value="Mediator_Med30_met"/>
</dbReference>
<reference evidence="11" key="1">
    <citation type="submission" date="2022-01" db="EMBL/GenBank/DDBJ databases">
        <authorList>
            <person name="King R."/>
        </authorList>
    </citation>
    <scope>NUCLEOTIDE SEQUENCE</scope>
</reference>
<keyword evidence="7" id="KW-0539">Nucleus</keyword>
<name>A0A9N9RNB4_9DIPT</name>
<evidence type="ECO:0000256" key="7">
    <source>
        <dbReference type="ARBA" id="ARBA00023242"/>
    </source>
</evidence>
<dbReference type="GO" id="GO:0003712">
    <property type="term" value="F:transcription coregulator activity"/>
    <property type="evidence" value="ECO:0007669"/>
    <property type="project" value="TreeGrafter"/>
</dbReference>
<dbReference type="EMBL" id="OU895877">
    <property type="protein sequence ID" value="CAG9801591.1"/>
    <property type="molecule type" value="Genomic_DNA"/>
</dbReference>
<dbReference type="Pfam" id="PF11315">
    <property type="entry name" value="Med30"/>
    <property type="match status" value="1"/>
</dbReference>
<keyword evidence="6" id="KW-0804">Transcription</keyword>
<evidence type="ECO:0000256" key="1">
    <source>
        <dbReference type="ARBA" id="ARBA00004123"/>
    </source>
</evidence>
<dbReference type="GO" id="GO:0045893">
    <property type="term" value="P:positive regulation of DNA-templated transcription"/>
    <property type="evidence" value="ECO:0007669"/>
    <property type="project" value="TreeGrafter"/>
</dbReference>
<reference evidence="11" key="2">
    <citation type="submission" date="2022-10" db="EMBL/GenBank/DDBJ databases">
        <authorList>
            <consortium name="ENA_rothamsted_submissions"/>
            <consortium name="culmorum"/>
            <person name="King R."/>
        </authorList>
    </citation>
    <scope>NUCLEOTIDE SEQUENCE</scope>
</reference>
<dbReference type="PANTHER" id="PTHR31705:SF4">
    <property type="entry name" value="MEDIATOR OF RNA POLYMERASE II TRANSCRIPTION SUBUNIT 30"/>
    <property type="match status" value="1"/>
</dbReference>
<evidence type="ECO:0000256" key="6">
    <source>
        <dbReference type="ARBA" id="ARBA00023163"/>
    </source>
</evidence>
<keyword evidence="5" id="KW-0010">Activator</keyword>
<evidence type="ECO:0000256" key="8">
    <source>
        <dbReference type="ARBA" id="ARBA00025687"/>
    </source>
</evidence>
<sequence length="195" mass="22675">MSKPVYEIDFQNQIAGNNNATQSAQNLPQFTLQTPQTPGANISINTQQKELNVLTLCRIGQETVQDILSRFQDIFSTLKNLQPPNGTQNSADDKKQKMQDQFRTIRLLFKRLRLLYEKSENSEEYIEIENLIPYIGDTTNTIEPMSNAEEYEKALTENRELNEVLREKNQQLKEIIDRIRNIISEINTMMSCRRC</sequence>
<comment type="subcellular location">
    <subcellularLocation>
        <location evidence="1">Nucleus</location>
    </subcellularLocation>
</comment>
<keyword evidence="12" id="KW-1185">Reference proteome</keyword>
<keyword evidence="10" id="KW-0175">Coiled coil</keyword>
<evidence type="ECO:0000256" key="9">
    <source>
        <dbReference type="ARBA" id="ARBA00031981"/>
    </source>
</evidence>
<keyword evidence="4" id="KW-0805">Transcription regulation</keyword>
<gene>
    <name evidence="11" type="ORF">CHIRRI_LOCUS4513</name>
</gene>
<evidence type="ECO:0000313" key="12">
    <source>
        <dbReference type="Proteomes" id="UP001153620"/>
    </source>
</evidence>
<organism evidence="11 12">
    <name type="scientific">Chironomus riparius</name>
    <dbReference type="NCBI Taxonomy" id="315576"/>
    <lineage>
        <taxon>Eukaryota</taxon>
        <taxon>Metazoa</taxon>
        <taxon>Ecdysozoa</taxon>
        <taxon>Arthropoda</taxon>
        <taxon>Hexapoda</taxon>
        <taxon>Insecta</taxon>
        <taxon>Pterygota</taxon>
        <taxon>Neoptera</taxon>
        <taxon>Endopterygota</taxon>
        <taxon>Diptera</taxon>
        <taxon>Nematocera</taxon>
        <taxon>Chironomoidea</taxon>
        <taxon>Chironomidae</taxon>
        <taxon>Chironominae</taxon>
        <taxon>Chironomus</taxon>
    </lineage>
</organism>
<dbReference type="GO" id="GO:0016592">
    <property type="term" value="C:mediator complex"/>
    <property type="evidence" value="ECO:0007669"/>
    <property type="project" value="TreeGrafter"/>
</dbReference>
<evidence type="ECO:0000256" key="3">
    <source>
        <dbReference type="ARBA" id="ARBA00019664"/>
    </source>
</evidence>
<dbReference type="AlphaFoldDB" id="A0A9N9RNB4"/>
<comment type="similarity">
    <text evidence="2">Belongs to the Mediator complex subunit 30 family.</text>
</comment>
<evidence type="ECO:0000256" key="5">
    <source>
        <dbReference type="ARBA" id="ARBA00023159"/>
    </source>
</evidence>
<evidence type="ECO:0000256" key="10">
    <source>
        <dbReference type="SAM" id="Coils"/>
    </source>
</evidence>
<dbReference type="PANTHER" id="PTHR31705">
    <property type="entry name" value="MEDIATOR OF RNA POLYMERASE II TRANSCRIPTION SUBUNIT 30"/>
    <property type="match status" value="1"/>
</dbReference>
<feature type="coiled-coil region" evidence="10">
    <location>
        <begin position="148"/>
        <end position="185"/>
    </location>
</feature>
<protein>
    <recommendedName>
        <fullName evidence="3">Mediator of RNA polymerase II transcription subunit 30</fullName>
    </recommendedName>
    <alternativeName>
        <fullName evidence="9">Mediator complex subunit 30</fullName>
    </alternativeName>
</protein>
<evidence type="ECO:0000313" key="11">
    <source>
        <dbReference type="EMBL" id="CAG9801591.1"/>
    </source>
</evidence>
<evidence type="ECO:0000256" key="4">
    <source>
        <dbReference type="ARBA" id="ARBA00023015"/>
    </source>
</evidence>
<proteinExistence type="inferred from homology"/>